<dbReference type="OrthoDB" id="9815644at2"/>
<dbReference type="AlphaFoldDB" id="A0A371X2X8"/>
<reference evidence="1 2" key="1">
    <citation type="submission" date="2018-08" db="EMBL/GenBank/DDBJ databases">
        <title>Fulvimarina sp. 85, whole genome shotgun sequence.</title>
        <authorList>
            <person name="Tuo L."/>
        </authorList>
    </citation>
    <scope>NUCLEOTIDE SEQUENCE [LARGE SCALE GENOMIC DNA]</scope>
    <source>
        <strain evidence="1 2">85</strain>
    </source>
</reference>
<keyword evidence="2" id="KW-1185">Reference proteome</keyword>
<gene>
    <name evidence="1" type="ORF">DYI37_11220</name>
</gene>
<protein>
    <submittedName>
        <fullName evidence="1">Class I SAM-dependent methyltransferase</fullName>
    </submittedName>
</protein>
<keyword evidence="1" id="KW-0808">Transferase</keyword>
<name>A0A371X2X8_9HYPH</name>
<comment type="caution">
    <text evidence="1">The sequence shown here is derived from an EMBL/GenBank/DDBJ whole genome shotgun (WGS) entry which is preliminary data.</text>
</comment>
<dbReference type="EMBL" id="QURL01000004">
    <property type="protein sequence ID" value="RFC63577.1"/>
    <property type="molecule type" value="Genomic_DNA"/>
</dbReference>
<organism evidence="1 2">
    <name type="scientific">Fulvimarina endophytica</name>
    <dbReference type="NCBI Taxonomy" id="2293836"/>
    <lineage>
        <taxon>Bacteria</taxon>
        <taxon>Pseudomonadati</taxon>
        <taxon>Pseudomonadota</taxon>
        <taxon>Alphaproteobacteria</taxon>
        <taxon>Hyphomicrobiales</taxon>
        <taxon>Aurantimonadaceae</taxon>
        <taxon>Fulvimarina</taxon>
    </lineage>
</organism>
<proteinExistence type="predicted"/>
<evidence type="ECO:0000313" key="2">
    <source>
        <dbReference type="Proteomes" id="UP000264310"/>
    </source>
</evidence>
<dbReference type="SUPFAM" id="SSF53335">
    <property type="entry name" value="S-adenosyl-L-methionine-dependent methyltransferases"/>
    <property type="match status" value="1"/>
</dbReference>
<dbReference type="Proteomes" id="UP000264310">
    <property type="component" value="Unassembled WGS sequence"/>
</dbReference>
<dbReference type="Gene3D" id="3.40.50.150">
    <property type="entry name" value="Vaccinia Virus protein VP39"/>
    <property type="match status" value="1"/>
</dbReference>
<dbReference type="RefSeq" id="WP_116683308.1">
    <property type="nucleotide sequence ID" value="NZ_QURL01000004.1"/>
</dbReference>
<keyword evidence="1" id="KW-0489">Methyltransferase</keyword>
<dbReference type="GO" id="GO:0032259">
    <property type="term" value="P:methylation"/>
    <property type="evidence" value="ECO:0007669"/>
    <property type="project" value="UniProtKB-KW"/>
</dbReference>
<evidence type="ECO:0000313" key="1">
    <source>
        <dbReference type="EMBL" id="RFC63577.1"/>
    </source>
</evidence>
<dbReference type="Pfam" id="PF13489">
    <property type="entry name" value="Methyltransf_23"/>
    <property type="match status" value="1"/>
</dbReference>
<sequence length="267" mass="30655">MSNGDLEQRLALLERQQKIAETYSIRSFWKALDRSYSIALQTRSLQCIICGFEGSRRDYEVLTSECMFGGGELERYQCPNCDCVFGPQKYLDLDEAFVSLDYELLYSRYSESDSIENETRTFESLRPQSGGLFLDWGCGGAWSSTVSSLRDRGYDVWGYEPSADVSSQFVVNSRDQISARFDGIFSNNVIEHFRDPLAQFREFHDLLKPGGKMAHSSPCYRYEYAFTRFHTLFLLGRSPEVLAQATGFRVSDQIVDGQYINTIFERL</sequence>
<dbReference type="InterPro" id="IPR029063">
    <property type="entry name" value="SAM-dependent_MTases_sf"/>
</dbReference>
<accession>A0A371X2X8</accession>
<dbReference type="GO" id="GO:0008168">
    <property type="term" value="F:methyltransferase activity"/>
    <property type="evidence" value="ECO:0007669"/>
    <property type="project" value="UniProtKB-KW"/>
</dbReference>
<dbReference type="CDD" id="cd02440">
    <property type="entry name" value="AdoMet_MTases"/>
    <property type="match status" value="1"/>
</dbReference>